<dbReference type="InterPro" id="IPR051807">
    <property type="entry name" value="Sec-metab_biosynth-assoc"/>
</dbReference>
<dbReference type="AlphaFoldDB" id="A0A563EWC5"/>
<dbReference type="SUPFAM" id="SSF54909">
    <property type="entry name" value="Dimeric alpha+beta barrel"/>
    <property type="match status" value="1"/>
</dbReference>
<comment type="caution">
    <text evidence="3">The sequence shown here is derived from an EMBL/GenBank/DDBJ whole genome shotgun (WGS) entry which is preliminary data.</text>
</comment>
<dbReference type="Proteomes" id="UP000316639">
    <property type="component" value="Unassembled WGS sequence"/>
</dbReference>
<dbReference type="RefSeq" id="WP_146351513.1">
    <property type="nucleotide sequence ID" value="NZ_VOBR01000007.1"/>
</dbReference>
<dbReference type="InterPro" id="IPR005545">
    <property type="entry name" value="YCII"/>
</dbReference>
<evidence type="ECO:0000259" key="2">
    <source>
        <dbReference type="Pfam" id="PF03795"/>
    </source>
</evidence>
<comment type="similarity">
    <text evidence="1">Belongs to the YciI family.</text>
</comment>
<gene>
    <name evidence="3" type="ORF">FKR81_13045</name>
</gene>
<dbReference type="OrthoDB" id="8968203at2"/>
<sequence length="88" mass="9504">MIVLEISFSEDGGQRLAARPLHREKLAALHAEGKLAMAGPWRDESGAMVVFNVEDEAAARVIMADDPYYATPGVTVVSLRPWNPIVGA</sequence>
<dbReference type="InterPro" id="IPR011008">
    <property type="entry name" value="Dimeric_a/b-barrel"/>
</dbReference>
<dbReference type="PANTHER" id="PTHR33606">
    <property type="entry name" value="PROTEIN YCII"/>
    <property type="match status" value="1"/>
</dbReference>
<dbReference type="Gene3D" id="3.30.70.1060">
    <property type="entry name" value="Dimeric alpha+beta barrel"/>
    <property type="match status" value="1"/>
</dbReference>
<dbReference type="PANTHER" id="PTHR33606:SF3">
    <property type="entry name" value="PROTEIN YCII"/>
    <property type="match status" value="1"/>
</dbReference>
<dbReference type="Pfam" id="PF03795">
    <property type="entry name" value="YCII"/>
    <property type="match status" value="1"/>
</dbReference>
<evidence type="ECO:0000313" key="4">
    <source>
        <dbReference type="Proteomes" id="UP000316639"/>
    </source>
</evidence>
<accession>A0A563EWC5</accession>
<protein>
    <recommendedName>
        <fullName evidence="2">YCII-related domain-containing protein</fullName>
    </recommendedName>
</protein>
<reference evidence="3 4" key="1">
    <citation type="submission" date="2019-07" db="EMBL/GenBank/DDBJ databases">
        <title>Lentzea xizangensis sp. nov., isolated from Qinghai-Tibetan Plateau Soils.</title>
        <authorList>
            <person name="Huang J."/>
        </authorList>
    </citation>
    <scope>NUCLEOTIDE SEQUENCE [LARGE SCALE GENOMIC DNA]</scope>
    <source>
        <strain evidence="3 4">FXJ1.1311</strain>
    </source>
</reference>
<feature type="domain" description="YCII-related" evidence="2">
    <location>
        <begin position="13"/>
        <end position="83"/>
    </location>
</feature>
<organism evidence="3 4">
    <name type="scientific">Lentzea tibetensis</name>
    <dbReference type="NCBI Taxonomy" id="2591470"/>
    <lineage>
        <taxon>Bacteria</taxon>
        <taxon>Bacillati</taxon>
        <taxon>Actinomycetota</taxon>
        <taxon>Actinomycetes</taxon>
        <taxon>Pseudonocardiales</taxon>
        <taxon>Pseudonocardiaceae</taxon>
        <taxon>Lentzea</taxon>
    </lineage>
</organism>
<name>A0A563EWC5_9PSEU</name>
<evidence type="ECO:0000313" key="3">
    <source>
        <dbReference type="EMBL" id="TWP51781.1"/>
    </source>
</evidence>
<keyword evidence="4" id="KW-1185">Reference proteome</keyword>
<proteinExistence type="inferred from homology"/>
<dbReference type="EMBL" id="VOBR01000007">
    <property type="protein sequence ID" value="TWP51781.1"/>
    <property type="molecule type" value="Genomic_DNA"/>
</dbReference>
<evidence type="ECO:0000256" key="1">
    <source>
        <dbReference type="ARBA" id="ARBA00007689"/>
    </source>
</evidence>